<reference evidence="4" key="1">
    <citation type="submission" date="2010-11" db="EMBL/GenBank/DDBJ databases">
        <title>The genome sequence of Microbotryum violaceum strain p1A1 Lamole.</title>
        <authorList>
            <person name="Cuomo C."/>
            <person name="Perlin M."/>
            <person name="Young S.K."/>
            <person name="Zeng Q."/>
            <person name="Gargeya S."/>
            <person name="Alvarado L."/>
            <person name="Berlin A."/>
            <person name="Chapman S.B."/>
            <person name="Chen Z."/>
            <person name="Freedman E."/>
            <person name="Gellesch M."/>
            <person name="Goldberg J."/>
            <person name="Griggs A."/>
            <person name="Gujja S."/>
            <person name="Heilman E."/>
            <person name="Heiman D."/>
            <person name="Howarth C."/>
            <person name="Mehta T."/>
            <person name="Neiman D."/>
            <person name="Pearson M."/>
            <person name="Roberts A."/>
            <person name="Saif S."/>
            <person name="Shea T."/>
            <person name="Shenoy N."/>
            <person name="Sisk P."/>
            <person name="Stolte C."/>
            <person name="Sykes S."/>
            <person name="White J."/>
            <person name="Yandava C."/>
            <person name="Haas B."/>
            <person name="Nusbaum C."/>
            <person name="Birren B."/>
        </authorList>
    </citation>
    <scope>NUCLEOTIDE SEQUENCE [LARGE SCALE GENOMIC DNA]</scope>
    <source>
        <strain evidence="4">p1A1 Lamole</strain>
    </source>
</reference>
<sequence>MDGDKTGNVKAGTCVDTDVTSPFEHDFYIQSHASLRGTSRSAHYNVLLDEAKISADAWQQLTFNLTFTYARASRSVSVTTPAYYADRLCTRAAFYLAAESADAMSQMSSLSGASAEQQQRERLLADYRSRLGKVHVNHKDALFFT</sequence>
<protein>
    <recommendedName>
        <fullName evidence="1">Piwi domain-containing protein</fullName>
    </recommendedName>
</protein>
<dbReference type="InterPro" id="IPR012337">
    <property type="entry name" value="RNaseH-like_sf"/>
</dbReference>
<keyword evidence="4" id="KW-1185">Reference proteome</keyword>
<reference evidence="3" key="4">
    <citation type="submission" date="2015-06" db="UniProtKB">
        <authorList>
            <consortium name="EnsemblFungi"/>
        </authorList>
    </citation>
    <scope>IDENTIFICATION</scope>
</reference>
<organism evidence="2">
    <name type="scientific">Microbotryum lychnidis-dioicae (strain p1A1 Lamole / MvSl-1064)</name>
    <name type="common">Anther smut fungus</name>
    <dbReference type="NCBI Taxonomy" id="683840"/>
    <lineage>
        <taxon>Eukaryota</taxon>
        <taxon>Fungi</taxon>
        <taxon>Dikarya</taxon>
        <taxon>Basidiomycota</taxon>
        <taxon>Pucciniomycotina</taxon>
        <taxon>Microbotryomycetes</taxon>
        <taxon>Microbotryales</taxon>
        <taxon>Microbotryaceae</taxon>
        <taxon>Microbotryum</taxon>
    </lineage>
</organism>
<name>U5HIN9_USTV1</name>
<gene>
    <name evidence="2" type="ORF">MVLG_06889</name>
</gene>
<dbReference type="STRING" id="683840.U5HIN9"/>
<dbReference type="Proteomes" id="UP000017200">
    <property type="component" value="Unassembled WGS sequence"/>
</dbReference>
<dbReference type="GO" id="GO:0003676">
    <property type="term" value="F:nucleic acid binding"/>
    <property type="evidence" value="ECO:0007669"/>
    <property type="project" value="InterPro"/>
</dbReference>
<dbReference type="InterPro" id="IPR003165">
    <property type="entry name" value="Piwi"/>
</dbReference>
<reference evidence="2 4" key="3">
    <citation type="journal article" date="2015" name="BMC Genomics">
        <title>Sex and parasites: genomic and transcriptomic analysis of Microbotryum lychnidis-dioicae, the biotrophic and plant-castrating anther smut fungus.</title>
        <authorList>
            <person name="Perlin M.H."/>
            <person name="Amselem J."/>
            <person name="Fontanillas E."/>
            <person name="Toh S.S."/>
            <person name="Chen Z."/>
            <person name="Goldberg J."/>
            <person name="Duplessis S."/>
            <person name="Henrissat B."/>
            <person name="Young S."/>
            <person name="Zeng Q."/>
            <person name="Aguileta G."/>
            <person name="Petit E."/>
            <person name="Badouin H."/>
            <person name="Andrews J."/>
            <person name="Razeeq D."/>
            <person name="Gabaldon T."/>
            <person name="Quesneville H."/>
            <person name="Giraud T."/>
            <person name="Hood M.E."/>
            <person name="Schultz D.J."/>
            <person name="Cuomo C.A."/>
        </authorList>
    </citation>
    <scope>NUCLEOTIDE SEQUENCE [LARGE SCALE GENOMIC DNA]</scope>
    <source>
        <strain evidence="4">p1A1 Lamole</strain>
        <strain evidence="2">P1A1 Lamole</strain>
    </source>
</reference>
<evidence type="ECO:0000313" key="4">
    <source>
        <dbReference type="Proteomes" id="UP000017200"/>
    </source>
</evidence>
<accession>U5HIN9</accession>
<dbReference type="PANTHER" id="PTHR22891">
    <property type="entry name" value="EUKARYOTIC TRANSLATION INITIATION FACTOR 2C"/>
    <property type="match status" value="1"/>
</dbReference>
<evidence type="ECO:0000313" key="2">
    <source>
        <dbReference type="EMBL" id="KDE02554.1"/>
    </source>
</evidence>
<dbReference type="HOGENOM" id="CLU_004544_6_1_1"/>
<dbReference type="Gene3D" id="3.30.420.10">
    <property type="entry name" value="Ribonuclease H-like superfamily/Ribonuclease H"/>
    <property type="match status" value="1"/>
</dbReference>
<dbReference type="SUPFAM" id="SSF53098">
    <property type="entry name" value="Ribonuclease H-like"/>
    <property type="match status" value="1"/>
</dbReference>
<proteinExistence type="predicted"/>
<dbReference type="OrthoDB" id="10252740at2759"/>
<reference evidence="2" key="2">
    <citation type="submission" date="2010-11" db="EMBL/GenBank/DDBJ databases">
        <authorList>
            <consortium name="The Broad Institute Genome Sequencing Platform"/>
            <person name="Earl A."/>
            <person name="Ward D."/>
            <person name="Feldgarden M."/>
            <person name="Gevers D."/>
            <person name="Butler R."/>
            <person name="Young S.K."/>
            <person name="Zeng Q."/>
            <person name="Gargeya S."/>
            <person name="Fitzgerald M."/>
            <person name="Haas B."/>
            <person name="Abouelleil A."/>
            <person name="Alvarado L."/>
            <person name="Arachchi H.M."/>
            <person name="Berlin A."/>
            <person name="Brown A."/>
            <person name="Chapman S.B."/>
            <person name="Chen Z."/>
            <person name="Dunbar C."/>
            <person name="Freedman E."/>
            <person name="Gearin G."/>
            <person name="Gellesch M."/>
            <person name="Goldberg J."/>
            <person name="Griggs A."/>
            <person name="Gujja S."/>
            <person name="Heilman E."/>
            <person name="Heiman D."/>
            <person name="Howarth C."/>
            <person name="Larson L."/>
            <person name="Lui A."/>
            <person name="MacDonald P.J.P."/>
            <person name="Mehta T."/>
            <person name="Montmayeur A."/>
            <person name="Murphy C."/>
            <person name="Neiman D."/>
            <person name="Pearson M."/>
            <person name="Priest M."/>
            <person name="Roberts A."/>
            <person name="Saif S."/>
            <person name="Shea T."/>
            <person name="Shenoy N."/>
            <person name="Sisk P."/>
            <person name="Stolte C."/>
            <person name="Sykes S."/>
            <person name="White J."/>
            <person name="Yandava C."/>
            <person name="Wortman J."/>
            <person name="Nusbaum C."/>
            <person name="Birren B."/>
        </authorList>
    </citation>
    <scope>NUCLEOTIDE SEQUENCE</scope>
    <source>
        <strain evidence="2">P1A1 Lamole</strain>
    </source>
</reference>
<evidence type="ECO:0000313" key="3">
    <source>
        <dbReference type="EnsemblFungi" id="MVLG_06889T0"/>
    </source>
</evidence>
<dbReference type="EnsemblFungi" id="MVLG_06889T0">
    <property type="protein sequence ID" value="MVLG_06889T0"/>
    <property type="gene ID" value="MVLG_06889"/>
</dbReference>
<dbReference type="PROSITE" id="PS50822">
    <property type="entry name" value="PIWI"/>
    <property type="match status" value="1"/>
</dbReference>
<dbReference type="AlphaFoldDB" id="U5HIN9"/>
<feature type="domain" description="Piwi" evidence="1">
    <location>
        <begin position="1"/>
        <end position="97"/>
    </location>
</feature>
<dbReference type="Pfam" id="PF02171">
    <property type="entry name" value="Piwi"/>
    <property type="match status" value="1"/>
</dbReference>
<evidence type="ECO:0000259" key="1">
    <source>
        <dbReference type="PROSITE" id="PS50822"/>
    </source>
</evidence>
<dbReference type="InterPro" id="IPR036397">
    <property type="entry name" value="RNaseH_sf"/>
</dbReference>
<dbReference type="InParanoid" id="U5HIN9"/>
<dbReference type="EMBL" id="AEIJ01000926">
    <property type="status" value="NOT_ANNOTATED_CDS"/>
    <property type="molecule type" value="Genomic_DNA"/>
</dbReference>
<dbReference type="EMBL" id="GL541806">
    <property type="protein sequence ID" value="KDE02554.1"/>
    <property type="molecule type" value="Genomic_DNA"/>
</dbReference>